<evidence type="ECO:0000313" key="2">
    <source>
        <dbReference type="EMBL" id="CQR70971.1"/>
    </source>
</evidence>
<feature type="domain" description="N-acetyltransferase" evidence="1">
    <location>
        <begin position="4"/>
        <end position="150"/>
    </location>
</feature>
<dbReference type="PROSITE" id="PS51186">
    <property type="entry name" value="GNAT"/>
    <property type="match status" value="1"/>
</dbReference>
<gene>
    <name evidence="2" type="ORF">SpAn4DRAFT_1949</name>
</gene>
<protein>
    <submittedName>
        <fullName evidence="2">Acetyltransferase (GNAT) family protein</fullName>
    </submittedName>
</protein>
<name>A0A0U1KU51_9FIRM</name>
<dbReference type="SUPFAM" id="SSF55729">
    <property type="entry name" value="Acyl-CoA N-acyltransferases (Nat)"/>
    <property type="match status" value="1"/>
</dbReference>
<accession>A0A0U1KU51</accession>
<dbReference type="EMBL" id="CTRP01000003">
    <property type="protein sequence ID" value="CQR70971.1"/>
    <property type="molecule type" value="Genomic_DNA"/>
</dbReference>
<dbReference type="Proteomes" id="UP000049855">
    <property type="component" value="Unassembled WGS sequence"/>
</dbReference>
<dbReference type="AlphaFoldDB" id="A0A0U1KU51"/>
<dbReference type="CDD" id="cd04301">
    <property type="entry name" value="NAT_SF"/>
    <property type="match status" value="1"/>
</dbReference>
<sequence>MKVELLENVDLTMLQRLVQLETEAFGHGGLNEWHLVPFIRHGRVFVASEQQEAVGLIQYMRDWDNPRKAYLMGVSIAKEKRGQGLGTMLIRISLQVLKKEDIEEVELTVDPENCGAIRVYEGKLGFVAKGTRIDEYGAGEDRLVMILSLCNLT</sequence>
<proteinExistence type="predicted"/>
<keyword evidence="3" id="KW-1185">Reference proteome</keyword>
<dbReference type="InterPro" id="IPR016181">
    <property type="entry name" value="Acyl_CoA_acyltransferase"/>
</dbReference>
<organism evidence="2 3">
    <name type="scientific">Sporomusa ovata</name>
    <dbReference type="NCBI Taxonomy" id="2378"/>
    <lineage>
        <taxon>Bacteria</taxon>
        <taxon>Bacillati</taxon>
        <taxon>Bacillota</taxon>
        <taxon>Negativicutes</taxon>
        <taxon>Selenomonadales</taxon>
        <taxon>Sporomusaceae</taxon>
        <taxon>Sporomusa</taxon>
    </lineage>
</organism>
<dbReference type="Pfam" id="PF00583">
    <property type="entry name" value="Acetyltransf_1"/>
    <property type="match status" value="1"/>
</dbReference>
<keyword evidence="2" id="KW-0808">Transferase</keyword>
<dbReference type="RefSeq" id="WP_021169682.1">
    <property type="nucleotide sequence ID" value="NZ_CTRP01000003.1"/>
</dbReference>
<dbReference type="InterPro" id="IPR000182">
    <property type="entry name" value="GNAT_dom"/>
</dbReference>
<reference evidence="3" key="1">
    <citation type="submission" date="2015-03" db="EMBL/GenBank/DDBJ databases">
        <authorList>
            <person name="Nijsse Bart"/>
        </authorList>
    </citation>
    <scope>NUCLEOTIDE SEQUENCE [LARGE SCALE GENOMIC DNA]</scope>
</reference>
<dbReference type="PANTHER" id="PTHR43072">
    <property type="entry name" value="N-ACETYLTRANSFERASE"/>
    <property type="match status" value="1"/>
</dbReference>
<evidence type="ECO:0000259" key="1">
    <source>
        <dbReference type="PROSITE" id="PS51186"/>
    </source>
</evidence>
<evidence type="ECO:0000313" key="3">
    <source>
        <dbReference type="Proteomes" id="UP000049855"/>
    </source>
</evidence>
<dbReference type="Gene3D" id="3.40.630.30">
    <property type="match status" value="1"/>
</dbReference>
<dbReference type="GO" id="GO:0016747">
    <property type="term" value="F:acyltransferase activity, transferring groups other than amino-acyl groups"/>
    <property type="evidence" value="ECO:0007669"/>
    <property type="project" value="InterPro"/>
</dbReference>